<keyword evidence="3" id="KW-0472">Membrane</keyword>
<dbReference type="Proteomes" id="UP000076630">
    <property type="component" value="Unassembled WGS sequence"/>
</dbReference>
<keyword evidence="6" id="KW-1185">Reference proteome</keyword>
<dbReference type="PANTHER" id="PTHR31302">
    <property type="entry name" value="TRANSMEMBRANE PROTEIN WITH METALLOPHOSPHOESTERASE DOMAIN-RELATED"/>
    <property type="match status" value="1"/>
</dbReference>
<dbReference type="InterPro" id="IPR029052">
    <property type="entry name" value="Metallo-depent_PP-like"/>
</dbReference>
<keyword evidence="3" id="KW-1133">Transmembrane helix</keyword>
<dbReference type="GO" id="GO:0009245">
    <property type="term" value="P:lipid A biosynthetic process"/>
    <property type="evidence" value="ECO:0007669"/>
    <property type="project" value="TreeGrafter"/>
</dbReference>
<evidence type="ECO:0000256" key="3">
    <source>
        <dbReference type="SAM" id="Phobius"/>
    </source>
</evidence>
<keyword evidence="2" id="KW-0378">Hydrolase</keyword>
<dbReference type="GO" id="GO:0016020">
    <property type="term" value="C:membrane"/>
    <property type="evidence" value="ECO:0007669"/>
    <property type="project" value="GOC"/>
</dbReference>
<dbReference type="Gene3D" id="3.60.21.10">
    <property type="match status" value="1"/>
</dbReference>
<evidence type="ECO:0000313" key="5">
    <source>
        <dbReference type="EMBL" id="KZE79956.1"/>
    </source>
</evidence>
<dbReference type="SUPFAM" id="SSF56300">
    <property type="entry name" value="Metallo-dependent phosphatases"/>
    <property type="match status" value="1"/>
</dbReference>
<dbReference type="InterPro" id="IPR004843">
    <property type="entry name" value="Calcineurin-like_PHP"/>
</dbReference>
<feature type="transmembrane region" description="Helical" evidence="3">
    <location>
        <begin position="120"/>
        <end position="142"/>
    </location>
</feature>
<organism evidence="5 6">
    <name type="scientific">Myroides marinus</name>
    <dbReference type="NCBI Taxonomy" id="703342"/>
    <lineage>
        <taxon>Bacteria</taxon>
        <taxon>Pseudomonadati</taxon>
        <taxon>Bacteroidota</taxon>
        <taxon>Flavobacteriia</taxon>
        <taxon>Flavobacteriales</taxon>
        <taxon>Flavobacteriaceae</taxon>
        <taxon>Myroides</taxon>
    </lineage>
</organism>
<dbReference type="EMBL" id="LQNU01000058">
    <property type="protein sequence ID" value="KZE79956.1"/>
    <property type="molecule type" value="Genomic_DNA"/>
</dbReference>
<feature type="transmembrane region" description="Helical" evidence="3">
    <location>
        <begin position="63"/>
        <end position="86"/>
    </location>
</feature>
<dbReference type="CDD" id="cd07385">
    <property type="entry name" value="MPP_YkuE_C"/>
    <property type="match status" value="1"/>
</dbReference>
<gene>
    <name evidence="5" type="ORF">AV926_10915</name>
</gene>
<evidence type="ECO:0000256" key="2">
    <source>
        <dbReference type="ARBA" id="ARBA00022801"/>
    </source>
</evidence>
<name>A0A161U3Z6_9FLAO</name>
<keyword evidence="3" id="KW-0812">Transmembrane</keyword>
<sequence length="413" mass="47628">MGRLIGLLAVFVLIEFYCFQAVRQVTKNKLLRWGYVIVSALGIAYIIYGFSQFDRNHGTNHQSLVAGALVVLFYLPKAIITLLLILEDVVRIIRGIVNYAKGTKVQRNEKESFVPSRRKFVSHIAFGIASIPFISVLHGITIGRYKFEVRKHIIEFEDLPEAFDGFKFTQISDIHSGSFDNEEKIRYAVDLINAQESEALLFTGDIVNSISDEMIPWYDVFSRIRKYKYGKFSILGNHDYGDYAHWDTQEARDKNFEEICDISPKIGFKLLRNEHVWFEKDGQRIAVVGVENWGVRGHFQKLGDLDKSTEGITAKDFKILMSHDPSHWEAKVLEHPKNFQLTLSGHTHGSQFGIEIPGFIKWSPIQYVYKQWAGLYEKVGKYIYVNRGFGYHAYQGRTGIWPEITVIELKRKK</sequence>
<dbReference type="PANTHER" id="PTHR31302:SF31">
    <property type="entry name" value="PHOSPHODIESTERASE YAEI"/>
    <property type="match status" value="1"/>
</dbReference>
<feature type="transmembrane region" description="Helical" evidence="3">
    <location>
        <begin position="33"/>
        <end position="51"/>
    </location>
</feature>
<protein>
    <submittedName>
        <fullName evidence="5">Phosphoesterase</fullName>
    </submittedName>
</protein>
<dbReference type="RefSeq" id="WP_038984817.1">
    <property type="nucleotide sequence ID" value="NZ_JWJO01000008.1"/>
</dbReference>
<evidence type="ECO:0000256" key="1">
    <source>
        <dbReference type="ARBA" id="ARBA00022723"/>
    </source>
</evidence>
<proteinExistence type="predicted"/>
<accession>A0A161U3Z6</accession>
<dbReference type="InterPro" id="IPR051158">
    <property type="entry name" value="Metallophosphoesterase_sf"/>
</dbReference>
<dbReference type="GO" id="GO:0008758">
    <property type="term" value="F:UDP-2,3-diacylglucosamine hydrolase activity"/>
    <property type="evidence" value="ECO:0007669"/>
    <property type="project" value="TreeGrafter"/>
</dbReference>
<comment type="caution">
    <text evidence="5">The sequence shown here is derived from an EMBL/GenBank/DDBJ whole genome shotgun (WGS) entry which is preliminary data.</text>
</comment>
<evidence type="ECO:0000259" key="4">
    <source>
        <dbReference type="Pfam" id="PF00149"/>
    </source>
</evidence>
<reference evidence="5 6" key="1">
    <citation type="submission" date="2016-01" db="EMBL/GenBank/DDBJ databases">
        <title>Whole genome sequencing of Myroides marinus L41.</title>
        <authorList>
            <person name="Hong K.W."/>
        </authorList>
    </citation>
    <scope>NUCLEOTIDE SEQUENCE [LARGE SCALE GENOMIC DNA]</scope>
    <source>
        <strain evidence="5 6">L41</strain>
    </source>
</reference>
<dbReference type="Pfam" id="PF00149">
    <property type="entry name" value="Metallophos"/>
    <property type="match status" value="1"/>
</dbReference>
<evidence type="ECO:0000313" key="6">
    <source>
        <dbReference type="Proteomes" id="UP000076630"/>
    </source>
</evidence>
<dbReference type="AlphaFoldDB" id="A0A161U3Z6"/>
<feature type="domain" description="Calcineurin-like phosphoesterase" evidence="4">
    <location>
        <begin position="166"/>
        <end position="349"/>
    </location>
</feature>
<keyword evidence="1" id="KW-0479">Metal-binding</keyword>
<dbReference type="GO" id="GO:0046872">
    <property type="term" value="F:metal ion binding"/>
    <property type="evidence" value="ECO:0007669"/>
    <property type="project" value="UniProtKB-KW"/>
</dbReference>
<dbReference type="OrthoDB" id="9780884at2"/>